<feature type="region of interest" description="Disordered" evidence="1">
    <location>
        <begin position="1"/>
        <end position="53"/>
    </location>
</feature>
<dbReference type="Proteomes" id="UP000321816">
    <property type="component" value="Chromosome"/>
</dbReference>
<keyword evidence="3" id="KW-1185">Reference proteome</keyword>
<reference evidence="2 3" key="1">
    <citation type="submission" date="2024-01" db="EMBL/GenBank/DDBJ databases">
        <title>Complete Genome Sequence of Alkalicoccus halolimnae BZ-SZ-XJ29T, a Moderately Halophilic Bacterium Isolated from a Salt Lake.</title>
        <authorList>
            <person name="Zhao B."/>
        </authorList>
    </citation>
    <scope>NUCLEOTIDE SEQUENCE [LARGE SCALE GENOMIC DNA]</scope>
    <source>
        <strain evidence="2 3">BZ-SZ-XJ29</strain>
    </source>
</reference>
<name>A0AAJ8N2S4_9BACI</name>
<organism evidence="2 3">
    <name type="scientific">Alkalicoccus halolimnae</name>
    <dbReference type="NCBI Taxonomy" id="1667239"/>
    <lineage>
        <taxon>Bacteria</taxon>
        <taxon>Bacillati</taxon>
        <taxon>Bacillota</taxon>
        <taxon>Bacilli</taxon>
        <taxon>Bacillales</taxon>
        <taxon>Bacillaceae</taxon>
        <taxon>Alkalicoccus</taxon>
    </lineage>
</organism>
<gene>
    <name evidence="2" type="ORF">FTX54_004530</name>
</gene>
<evidence type="ECO:0000313" key="3">
    <source>
        <dbReference type="Proteomes" id="UP000321816"/>
    </source>
</evidence>
<accession>A0AAJ8N2S4</accession>
<dbReference type="EMBL" id="CP144914">
    <property type="protein sequence ID" value="WWD80830.1"/>
    <property type="molecule type" value="Genomic_DNA"/>
</dbReference>
<evidence type="ECO:0000313" key="2">
    <source>
        <dbReference type="EMBL" id="WWD80830.1"/>
    </source>
</evidence>
<proteinExistence type="predicted"/>
<dbReference type="RefSeq" id="WP_187254492.1">
    <property type="nucleotide sequence ID" value="NZ_CP144914.1"/>
</dbReference>
<dbReference type="KEGG" id="ahal:FTX54_004530"/>
<dbReference type="AlphaFoldDB" id="A0AAJ8N2S4"/>
<evidence type="ECO:0000256" key="1">
    <source>
        <dbReference type="SAM" id="MobiDB-lite"/>
    </source>
</evidence>
<sequence length="53" mass="5975">MKNRRLQGTWGDSRANQDEPHPVRPQGGRDQLRPARLESVPMETKAAGYRSGD</sequence>
<protein>
    <submittedName>
        <fullName evidence="2">Uncharacterized protein</fullName>
    </submittedName>
</protein>